<dbReference type="UniPathway" id="UPA00070">
    <property type="reaction ID" value="UER00119"/>
</dbReference>
<dbReference type="GO" id="GO:0044205">
    <property type="term" value="P:'de novo' UMP biosynthetic process"/>
    <property type="evidence" value="ECO:0007669"/>
    <property type="project" value="UniProtKB-UniRule"/>
</dbReference>
<dbReference type="InterPro" id="IPR023031">
    <property type="entry name" value="OPRT"/>
</dbReference>
<evidence type="ECO:0000259" key="7">
    <source>
        <dbReference type="Pfam" id="PF00156"/>
    </source>
</evidence>
<comment type="catalytic activity">
    <reaction evidence="6">
        <text>orotidine 5'-phosphate + diphosphate = orotate + 5-phospho-alpha-D-ribose 1-diphosphate</text>
        <dbReference type="Rhea" id="RHEA:10380"/>
        <dbReference type="ChEBI" id="CHEBI:30839"/>
        <dbReference type="ChEBI" id="CHEBI:33019"/>
        <dbReference type="ChEBI" id="CHEBI:57538"/>
        <dbReference type="ChEBI" id="CHEBI:58017"/>
        <dbReference type="EC" id="2.4.2.10"/>
    </reaction>
</comment>
<accession>A0A7T5R1X9</accession>
<gene>
    <name evidence="6" type="primary">pyrE</name>
    <name evidence="8" type="ORF">HYS17_11115</name>
</gene>
<evidence type="ECO:0000256" key="1">
    <source>
        <dbReference type="ARBA" id="ARBA00004889"/>
    </source>
</evidence>
<keyword evidence="3 6" id="KW-0328">Glycosyltransferase</keyword>
<evidence type="ECO:0000256" key="6">
    <source>
        <dbReference type="HAMAP-Rule" id="MF_01208"/>
    </source>
</evidence>
<comment type="caution">
    <text evidence="6">Lacks conserved residue(s) required for the propagation of feature annotation.</text>
</comment>
<protein>
    <recommendedName>
        <fullName evidence="2 6">Orotate phosphoribosyltransferase</fullName>
        <shortName evidence="6">OPRT</shortName>
        <shortName evidence="6">OPRTase</shortName>
        <ecNumber evidence="2 6">2.4.2.10</ecNumber>
    </recommendedName>
</protein>
<feature type="domain" description="Phosphoribosyltransferase" evidence="7">
    <location>
        <begin position="75"/>
        <end position="166"/>
    </location>
</feature>
<feature type="binding site" description="in other chain" evidence="6">
    <location>
        <position position="98"/>
    </location>
    <ligand>
        <name>5-phospho-alpha-D-ribose 1-diphosphate</name>
        <dbReference type="ChEBI" id="CHEBI:58017"/>
        <note>ligand shared between dimeric partners</note>
    </ligand>
</feature>
<comment type="pathway">
    <text evidence="1 6">Pyrimidine metabolism; UMP biosynthesis via de novo pathway; UMP from orotate: step 1/2.</text>
</comment>
<dbReference type="GO" id="GO:0019856">
    <property type="term" value="P:pyrimidine nucleobase biosynthetic process"/>
    <property type="evidence" value="ECO:0007669"/>
    <property type="project" value="TreeGrafter"/>
</dbReference>
<name>A0A7T5R1X9_9BACT</name>
<dbReference type="EC" id="2.4.2.10" evidence="2 6"/>
<evidence type="ECO:0000256" key="4">
    <source>
        <dbReference type="ARBA" id="ARBA00022679"/>
    </source>
</evidence>
<evidence type="ECO:0000256" key="2">
    <source>
        <dbReference type="ARBA" id="ARBA00011971"/>
    </source>
</evidence>
<keyword evidence="4 6" id="KW-0808">Transferase</keyword>
<comment type="cofactor">
    <cofactor evidence="6">
        <name>Mg(2+)</name>
        <dbReference type="ChEBI" id="CHEBI:18420"/>
    </cofactor>
</comment>
<evidence type="ECO:0000256" key="5">
    <source>
        <dbReference type="ARBA" id="ARBA00022975"/>
    </source>
</evidence>
<sequence length="221" mass="24509">MTAIAAESAQILLDTKSVLFNAREPFTFTSGRISPVYVDCRRLISFPGERSRLMDFGAEILKKECPGLDYCAGGETAGIPYAAFMAERLNLPMLYVRKKPKGFGRMAQIEGVMDEAGKKVVLIEDLQTDGGSKKVFIDALREAGAIVEHSFVVFHYGIFQASEDNMKAMGVKLHALTTWWDVLAVARSKKYFDEETLNSVESFLKAPDAWAETNKHLAKTA</sequence>
<reference evidence="8 9" key="1">
    <citation type="submission" date="2020-07" db="EMBL/GenBank/DDBJ databases">
        <title>Huge and variable diversity of episymbiotic CPR bacteria and DPANN archaea in groundwater ecosystems.</title>
        <authorList>
            <person name="He C.Y."/>
            <person name="Keren R."/>
            <person name="Whittaker M."/>
            <person name="Farag I.F."/>
            <person name="Doudna J."/>
            <person name="Cate J.H.D."/>
            <person name="Banfield J.F."/>
        </authorList>
    </citation>
    <scope>NUCLEOTIDE SEQUENCE [LARGE SCALE GENOMIC DNA]</scope>
    <source>
        <strain evidence="8">NC_groundwater_70_Ag_B-0.1um_54_66</strain>
    </source>
</reference>
<dbReference type="SUPFAM" id="SSF53271">
    <property type="entry name" value="PRTase-like"/>
    <property type="match status" value="1"/>
</dbReference>
<dbReference type="InterPro" id="IPR000836">
    <property type="entry name" value="PRTase_dom"/>
</dbReference>
<dbReference type="NCBIfam" id="NF001729">
    <property type="entry name" value="PRK00455.1-3"/>
    <property type="match status" value="1"/>
</dbReference>
<feature type="binding site" evidence="6">
    <location>
        <position position="128"/>
    </location>
    <ligand>
        <name>orotate</name>
        <dbReference type="ChEBI" id="CHEBI:30839"/>
    </ligand>
</feature>
<organism evidence="8 9">
    <name type="scientific">Micavibrio aeruginosavorus</name>
    <dbReference type="NCBI Taxonomy" id="349221"/>
    <lineage>
        <taxon>Bacteria</taxon>
        <taxon>Pseudomonadati</taxon>
        <taxon>Bdellovibrionota</taxon>
        <taxon>Bdellovibrionia</taxon>
        <taxon>Bdellovibrionales</taxon>
        <taxon>Pseudobdellovibrionaceae</taxon>
        <taxon>Micavibrio</taxon>
    </lineage>
</organism>
<evidence type="ECO:0000256" key="3">
    <source>
        <dbReference type="ARBA" id="ARBA00022676"/>
    </source>
</evidence>
<dbReference type="GO" id="GO:0000287">
    <property type="term" value="F:magnesium ion binding"/>
    <property type="evidence" value="ECO:0007669"/>
    <property type="project" value="UniProtKB-UniRule"/>
</dbReference>
<dbReference type="PANTHER" id="PTHR19278:SF9">
    <property type="entry name" value="URIDINE 5'-MONOPHOSPHATE SYNTHASE"/>
    <property type="match status" value="1"/>
</dbReference>
<dbReference type="Pfam" id="PF00156">
    <property type="entry name" value="Pribosyltran"/>
    <property type="match status" value="1"/>
</dbReference>
<evidence type="ECO:0000313" key="9">
    <source>
        <dbReference type="Proteomes" id="UP000595362"/>
    </source>
</evidence>
<proteinExistence type="inferred from homology"/>
<dbReference type="Gene3D" id="3.40.50.2020">
    <property type="match status" value="1"/>
</dbReference>
<dbReference type="HAMAP" id="MF_01208">
    <property type="entry name" value="PyrE"/>
    <property type="match status" value="1"/>
</dbReference>
<dbReference type="CDD" id="cd06223">
    <property type="entry name" value="PRTases_typeI"/>
    <property type="match status" value="1"/>
</dbReference>
<comment type="subunit">
    <text evidence="6">Homodimer.</text>
</comment>
<keyword evidence="5 6" id="KW-0665">Pyrimidine biosynthesis</keyword>
<dbReference type="AlphaFoldDB" id="A0A7T5R1X9"/>
<comment type="function">
    <text evidence="6">Catalyzes the transfer of a ribosyl phosphate group from 5-phosphoribose 1-diphosphate to orotate, leading to the formation of orotidine monophosphate (OMP).</text>
</comment>
<dbReference type="EMBL" id="CP066681">
    <property type="protein sequence ID" value="QQG36029.1"/>
    <property type="molecule type" value="Genomic_DNA"/>
</dbReference>
<feature type="binding site" description="in other chain" evidence="6">
    <location>
        <begin position="124"/>
        <end position="132"/>
    </location>
    <ligand>
        <name>5-phospho-alpha-D-ribose 1-diphosphate</name>
        <dbReference type="ChEBI" id="CHEBI:58017"/>
        <note>ligand shared between dimeric partners</note>
    </ligand>
</feature>
<dbReference type="GO" id="GO:0004588">
    <property type="term" value="F:orotate phosphoribosyltransferase activity"/>
    <property type="evidence" value="ECO:0007669"/>
    <property type="project" value="UniProtKB-UniRule"/>
</dbReference>
<dbReference type="InterPro" id="IPR029057">
    <property type="entry name" value="PRTase-like"/>
</dbReference>
<dbReference type="PANTHER" id="PTHR19278">
    <property type="entry name" value="OROTATE PHOSPHORIBOSYLTRANSFERASE"/>
    <property type="match status" value="1"/>
</dbReference>
<dbReference type="Proteomes" id="UP000595362">
    <property type="component" value="Chromosome"/>
</dbReference>
<evidence type="ECO:0000313" key="8">
    <source>
        <dbReference type="EMBL" id="QQG36029.1"/>
    </source>
</evidence>
<feature type="binding site" evidence="6">
    <location>
        <position position="97"/>
    </location>
    <ligand>
        <name>5-phospho-alpha-D-ribose 1-diphosphate</name>
        <dbReference type="ChEBI" id="CHEBI:58017"/>
        <note>ligand shared between dimeric partners</note>
    </ligand>
</feature>
<feature type="binding site" evidence="6">
    <location>
        <position position="101"/>
    </location>
    <ligand>
        <name>5-phospho-alpha-D-ribose 1-diphosphate</name>
        <dbReference type="ChEBI" id="CHEBI:58017"/>
        <note>ligand shared between dimeric partners</note>
    </ligand>
</feature>
<comment type="similarity">
    <text evidence="6">Belongs to the purine/pyrimidine phosphoribosyltransferase family. PyrE subfamily.</text>
</comment>
<keyword evidence="6" id="KW-0460">Magnesium</keyword>